<sequence>MPALPRLIATDLDGTLLDDRRELTARTVAAVRAAVALGVEVVLVTARPPRTVAPLVARLGGGVEALCGNGTLLAEYSLDGTWRSTRIKTFDPAEASRIVEQLRPVLPDAGFALETGDEVIFEAAFGLGAVTDERRVLTEDLLGTIAASGPSIKVLARAWERSADAMVELAERTLTVDAEISHSGGRGLLEIAPPGASKASGLAWLCARRGIEAAQVVAFGDMPNDLPMLRWAGVGHAVANAHPEVLAAADRVVGHHAEEGVAAALEDLLAGARVTG</sequence>
<dbReference type="PANTHER" id="PTHR10000:SF8">
    <property type="entry name" value="HAD SUPERFAMILY HYDROLASE-LIKE, TYPE 3"/>
    <property type="match status" value="1"/>
</dbReference>
<dbReference type="NCBIfam" id="TIGR01484">
    <property type="entry name" value="HAD-SF-IIB"/>
    <property type="match status" value="1"/>
</dbReference>
<dbReference type="PANTHER" id="PTHR10000">
    <property type="entry name" value="PHOSPHOSERINE PHOSPHATASE"/>
    <property type="match status" value="1"/>
</dbReference>
<dbReference type="InterPro" id="IPR036412">
    <property type="entry name" value="HAD-like_sf"/>
</dbReference>
<dbReference type="Gene3D" id="3.30.1240.10">
    <property type="match status" value="1"/>
</dbReference>
<accession>A0A941EP81</accession>
<dbReference type="InterPro" id="IPR006379">
    <property type="entry name" value="HAD-SF_hydro_IIB"/>
</dbReference>
<dbReference type="Pfam" id="PF08282">
    <property type="entry name" value="Hydrolase_3"/>
    <property type="match status" value="1"/>
</dbReference>
<evidence type="ECO:0000313" key="2">
    <source>
        <dbReference type="Proteomes" id="UP000675781"/>
    </source>
</evidence>
<reference evidence="1" key="1">
    <citation type="submission" date="2021-04" db="EMBL/GenBank/DDBJ databases">
        <title>Genome based classification of Actinospica acidithermotolerans sp. nov., an actinobacterium isolated from an Indonesian hot spring.</title>
        <authorList>
            <person name="Kusuma A.B."/>
            <person name="Putra K.E."/>
            <person name="Nafisah S."/>
            <person name="Loh J."/>
            <person name="Nouioui I."/>
            <person name="Goodfellow M."/>
        </authorList>
    </citation>
    <scope>NUCLEOTIDE SEQUENCE</scope>
    <source>
        <strain evidence="1">CSCA 57</strain>
    </source>
</reference>
<protein>
    <submittedName>
        <fullName evidence="1">HAD family phosphatase</fullName>
    </submittedName>
</protein>
<dbReference type="Gene3D" id="3.40.50.1000">
    <property type="entry name" value="HAD superfamily/HAD-like"/>
    <property type="match status" value="1"/>
</dbReference>
<gene>
    <name evidence="1" type="ORF">KDL01_05200</name>
</gene>
<dbReference type="GO" id="GO:0005829">
    <property type="term" value="C:cytosol"/>
    <property type="evidence" value="ECO:0007669"/>
    <property type="project" value="TreeGrafter"/>
</dbReference>
<keyword evidence="2" id="KW-1185">Reference proteome</keyword>
<dbReference type="SUPFAM" id="SSF56784">
    <property type="entry name" value="HAD-like"/>
    <property type="match status" value="1"/>
</dbReference>
<dbReference type="EMBL" id="JAGSOG010000014">
    <property type="protein sequence ID" value="MBR7832644.1"/>
    <property type="molecule type" value="Genomic_DNA"/>
</dbReference>
<dbReference type="GO" id="GO:0016791">
    <property type="term" value="F:phosphatase activity"/>
    <property type="evidence" value="ECO:0007669"/>
    <property type="project" value="TreeGrafter"/>
</dbReference>
<dbReference type="InterPro" id="IPR023214">
    <property type="entry name" value="HAD_sf"/>
</dbReference>
<comment type="caution">
    <text evidence="1">The sequence shown here is derived from an EMBL/GenBank/DDBJ whole genome shotgun (WGS) entry which is preliminary data.</text>
</comment>
<dbReference type="Proteomes" id="UP000675781">
    <property type="component" value="Unassembled WGS sequence"/>
</dbReference>
<dbReference type="GO" id="GO:0000287">
    <property type="term" value="F:magnesium ion binding"/>
    <property type="evidence" value="ECO:0007669"/>
    <property type="project" value="TreeGrafter"/>
</dbReference>
<organism evidence="1 2">
    <name type="scientific">Actinospica durhamensis</name>
    <dbReference type="NCBI Taxonomy" id="1508375"/>
    <lineage>
        <taxon>Bacteria</taxon>
        <taxon>Bacillati</taxon>
        <taxon>Actinomycetota</taxon>
        <taxon>Actinomycetes</taxon>
        <taxon>Catenulisporales</taxon>
        <taxon>Actinospicaceae</taxon>
        <taxon>Actinospica</taxon>
    </lineage>
</organism>
<dbReference type="RefSeq" id="WP_212527170.1">
    <property type="nucleotide sequence ID" value="NZ_JAGSOG010000014.1"/>
</dbReference>
<evidence type="ECO:0000313" key="1">
    <source>
        <dbReference type="EMBL" id="MBR7832644.1"/>
    </source>
</evidence>
<name>A0A941EP81_9ACTN</name>
<dbReference type="AlphaFoldDB" id="A0A941EP81"/>
<proteinExistence type="predicted"/>